<protein>
    <submittedName>
        <fullName evidence="7">Dual specificity phosphatase 28-like</fullName>
    </submittedName>
</protein>
<gene>
    <name evidence="7" type="primary">LOC116942043</name>
</gene>
<dbReference type="PROSITE" id="PS50054">
    <property type="entry name" value="TYR_PHOSPHATASE_DUAL"/>
    <property type="match status" value="1"/>
</dbReference>
<evidence type="ECO:0000256" key="2">
    <source>
        <dbReference type="ARBA" id="ARBA00022801"/>
    </source>
</evidence>
<name>A0AAJ7WTD4_PETMA</name>
<dbReference type="KEGG" id="pmrn:116942043"/>
<dbReference type="InterPro" id="IPR000340">
    <property type="entry name" value="Dual-sp_phosphatase_cat-dom"/>
</dbReference>
<keyword evidence="6" id="KW-1185">Reference proteome</keyword>
<dbReference type="RefSeq" id="XP_032809479.1">
    <property type="nucleotide sequence ID" value="XM_032953588.1"/>
</dbReference>
<feature type="domain" description="Tyrosine-protein phosphatase" evidence="4">
    <location>
        <begin position="13"/>
        <end position="162"/>
    </location>
</feature>
<keyword evidence="2" id="KW-0378">Hydrolase</keyword>
<dbReference type="Gene3D" id="3.90.190.10">
    <property type="entry name" value="Protein tyrosine phosphatase superfamily"/>
    <property type="match status" value="1"/>
</dbReference>
<evidence type="ECO:0000259" key="4">
    <source>
        <dbReference type="PROSITE" id="PS50054"/>
    </source>
</evidence>
<evidence type="ECO:0000313" key="6">
    <source>
        <dbReference type="Proteomes" id="UP001318040"/>
    </source>
</evidence>
<dbReference type="InterPro" id="IPR052103">
    <property type="entry name" value="Dual_spec_Phospatases"/>
</dbReference>
<dbReference type="InterPro" id="IPR029021">
    <property type="entry name" value="Prot-tyrosine_phosphatase-like"/>
</dbReference>
<dbReference type="GeneID" id="116942043"/>
<dbReference type="Pfam" id="PF00782">
    <property type="entry name" value="DSPc"/>
    <property type="match status" value="1"/>
</dbReference>
<evidence type="ECO:0000256" key="3">
    <source>
        <dbReference type="ARBA" id="ARBA00022912"/>
    </source>
</evidence>
<dbReference type="CTD" id="285193"/>
<reference evidence="7" key="1">
    <citation type="submission" date="2025-08" db="UniProtKB">
        <authorList>
            <consortium name="RefSeq"/>
        </authorList>
    </citation>
    <scope>IDENTIFICATION</scope>
    <source>
        <tissue evidence="7">Sperm</tissue>
    </source>
</reference>
<accession>A0AAJ7WTD4</accession>
<evidence type="ECO:0000256" key="1">
    <source>
        <dbReference type="ARBA" id="ARBA00008601"/>
    </source>
</evidence>
<comment type="similarity">
    <text evidence="1">Belongs to the protein-tyrosine phosphatase family. Non-receptor class dual specificity subfamily.</text>
</comment>
<keyword evidence="3" id="KW-0904">Protein phosphatase</keyword>
<evidence type="ECO:0000259" key="5">
    <source>
        <dbReference type="PROSITE" id="PS50056"/>
    </source>
</evidence>
<feature type="domain" description="Tyrosine specific protein phosphatases" evidence="5">
    <location>
        <begin position="83"/>
        <end position="151"/>
    </location>
</feature>
<dbReference type="AlphaFoldDB" id="A0AAJ7WTD4"/>
<dbReference type="Proteomes" id="UP001318040">
    <property type="component" value="Chromosome 13"/>
</dbReference>
<dbReference type="PANTHER" id="PTHR45961:SF7">
    <property type="entry name" value="DUAL SPECIFICITY PHOSPHATASE 28"/>
    <property type="match status" value="1"/>
</dbReference>
<dbReference type="GO" id="GO:0005737">
    <property type="term" value="C:cytoplasm"/>
    <property type="evidence" value="ECO:0007669"/>
    <property type="project" value="TreeGrafter"/>
</dbReference>
<organism evidence="6 7">
    <name type="scientific">Petromyzon marinus</name>
    <name type="common">Sea lamprey</name>
    <dbReference type="NCBI Taxonomy" id="7757"/>
    <lineage>
        <taxon>Eukaryota</taxon>
        <taxon>Metazoa</taxon>
        <taxon>Chordata</taxon>
        <taxon>Craniata</taxon>
        <taxon>Vertebrata</taxon>
        <taxon>Cyclostomata</taxon>
        <taxon>Hyperoartia</taxon>
        <taxon>Petromyzontiformes</taxon>
        <taxon>Petromyzontidae</taxon>
        <taxon>Petromyzon</taxon>
    </lineage>
</organism>
<proteinExistence type="inferred from homology"/>
<dbReference type="PANTHER" id="PTHR45961">
    <property type="entry name" value="IP21249P"/>
    <property type="match status" value="1"/>
</dbReference>
<evidence type="ECO:0000313" key="7">
    <source>
        <dbReference type="RefSeq" id="XP_032809479.1"/>
    </source>
</evidence>
<dbReference type="PROSITE" id="PS50056">
    <property type="entry name" value="TYR_PHOSPHATASE_2"/>
    <property type="match status" value="1"/>
</dbReference>
<dbReference type="GO" id="GO:0004721">
    <property type="term" value="F:phosphoprotein phosphatase activity"/>
    <property type="evidence" value="ECO:0007669"/>
    <property type="project" value="UniProtKB-KW"/>
</dbReference>
<dbReference type="SMART" id="SM00195">
    <property type="entry name" value="DSPc"/>
    <property type="match status" value="1"/>
</dbReference>
<dbReference type="SUPFAM" id="SSF52799">
    <property type="entry name" value="(Phosphotyrosine protein) phosphatases II"/>
    <property type="match status" value="1"/>
</dbReference>
<sequence length="183" mass="19623">MLLAVSPTAACSSCLNAVTEWLFISNARSACCPDLLDAAGITLLINVSRLQPFPPEPAPGQGQGQRVCIRVPVFDEPSESLGPHLTPCADAIEEERVRGGRTLVYCKHGRSRSVAVVTAYLMRHGELSLRSAFQKVKSVRPSASPNEGFWRQLLQYEAQLMCGTEPVAVGSTSGGPRDTLASL</sequence>
<dbReference type="InterPro" id="IPR020422">
    <property type="entry name" value="TYR_PHOSPHATASE_DUAL_dom"/>
</dbReference>
<dbReference type="InterPro" id="IPR000387">
    <property type="entry name" value="Tyr_Pase_dom"/>
</dbReference>